<evidence type="ECO:0000256" key="17">
    <source>
        <dbReference type="ARBA" id="ARBA00069321"/>
    </source>
</evidence>
<keyword evidence="12 21" id="KW-0472">Membrane</keyword>
<reference evidence="22" key="1">
    <citation type="submission" date="2025-08" db="UniProtKB">
        <authorList>
            <consortium name="Ensembl"/>
        </authorList>
    </citation>
    <scope>IDENTIFICATION</scope>
</reference>
<keyword evidence="6" id="KW-0328">Glycosyltransferase</keyword>
<dbReference type="EC" id="2.4.3.1" evidence="16"/>
<evidence type="ECO:0000256" key="7">
    <source>
        <dbReference type="ARBA" id="ARBA00022679"/>
    </source>
</evidence>
<dbReference type="FunFam" id="3.90.1480.20:FF:000012">
    <property type="entry name" value="ST6 beta-galactoside alpha-2,6-sialyltransferase 1"/>
    <property type="match status" value="1"/>
</dbReference>
<dbReference type="InterPro" id="IPR001675">
    <property type="entry name" value="Glyco_trans_29"/>
</dbReference>
<evidence type="ECO:0000256" key="1">
    <source>
        <dbReference type="ARBA" id="ARBA00004447"/>
    </source>
</evidence>
<dbReference type="OMA" id="PFSALPW"/>
<evidence type="ECO:0000256" key="11">
    <source>
        <dbReference type="ARBA" id="ARBA00023034"/>
    </source>
</evidence>
<dbReference type="PANTHER" id="PTHR46059:SF2">
    <property type="entry name" value="BETA-GALACTOSIDE ALPHA-2,6-SIALYLTRANSFERASE 1"/>
    <property type="match status" value="1"/>
</dbReference>
<evidence type="ECO:0000256" key="4">
    <source>
        <dbReference type="ARBA" id="ARBA00006003"/>
    </source>
</evidence>
<reference evidence="22" key="2">
    <citation type="submission" date="2025-09" db="UniProtKB">
        <authorList>
            <consortium name="Ensembl"/>
        </authorList>
    </citation>
    <scope>IDENTIFICATION</scope>
</reference>
<keyword evidence="23" id="KW-1185">Reference proteome</keyword>
<dbReference type="STRING" id="94237.ENSMMOP00000021355"/>
<protein>
    <recommendedName>
        <fullName evidence="17">Beta-galactoside alpha-2,6-sialyltransferase 1</fullName>
        <ecNumber evidence="16">2.4.3.1</ecNumber>
    </recommendedName>
    <alternativeName>
        <fullName evidence="20">CMP-N-acetylneuraminate-beta-galactosamide-alpha-2,6-sialyltransferase 1</fullName>
    </alternativeName>
    <alternativeName>
        <fullName evidence="19">ST6Gal I</fullName>
    </alternativeName>
    <alternativeName>
        <fullName evidence="18">Sialyltransferase 1</fullName>
    </alternativeName>
</protein>
<dbReference type="GO" id="GO:0018279">
    <property type="term" value="P:protein N-linked glycosylation via asparagine"/>
    <property type="evidence" value="ECO:0007669"/>
    <property type="project" value="TreeGrafter"/>
</dbReference>
<evidence type="ECO:0000256" key="9">
    <source>
        <dbReference type="ARBA" id="ARBA00022968"/>
    </source>
</evidence>
<dbReference type="GO" id="GO:0003835">
    <property type="term" value="F:beta-galactoside alpha-2,6-sialyltransferase activity"/>
    <property type="evidence" value="ECO:0007669"/>
    <property type="project" value="UniProtKB-EC"/>
</dbReference>
<evidence type="ECO:0000313" key="22">
    <source>
        <dbReference type="Ensembl" id="ENSMMOP00000021355.1"/>
    </source>
</evidence>
<dbReference type="Gene3D" id="3.90.1480.20">
    <property type="entry name" value="Glycosyl transferase family 29"/>
    <property type="match status" value="1"/>
</dbReference>
<dbReference type="AlphaFoldDB" id="A0A3Q3X0F1"/>
<dbReference type="GO" id="GO:0032580">
    <property type="term" value="C:Golgi cisterna membrane"/>
    <property type="evidence" value="ECO:0007669"/>
    <property type="project" value="UniProtKB-SubCell"/>
</dbReference>
<feature type="transmembrane region" description="Helical" evidence="21">
    <location>
        <begin position="34"/>
        <end position="51"/>
    </location>
</feature>
<evidence type="ECO:0000256" key="8">
    <source>
        <dbReference type="ARBA" id="ARBA00022692"/>
    </source>
</evidence>
<keyword evidence="13" id="KW-1015">Disulfide bond</keyword>
<evidence type="ECO:0000256" key="19">
    <source>
        <dbReference type="ARBA" id="ARBA00076676"/>
    </source>
</evidence>
<evidence type="ECO:0000256" key="20">
    <source>
        <dbReference type="ARBA" id="ARBA00080062"/>
    </source>
</evidence>
<proteinExistence type="inferred from homology"/>
<dbReference type="Pfam" id="PF00777">
    <property type="entry name" value="Glyco_transf_29"/>
    <property type="match status" value="1"/>
</dbReference>
<evidence type="ECO:0000256" key="18">
    <source>
        <dbReference type="ARBA" id="ARBA00076526"/>
    </source>
</evidence>
<evidence type="ECO:0000256" key="13">
    <source>
        <dbReference type="ARBA" id="ARBA00023157"/>
    </source>
</evidence>
<comment type="subcellular location">
    <subcellularLocation>
        <location evidence="1">Golgi apparatus</location>
        <location evidence="1">Golgi stack membrane</location>
        <topology evidence="1">Single-pass type II membrane protein</topology>
    </subcellularLocation>
    <subcellularLocation>
        <location evidence="2">Secreted</location>
    </subcellularLocation>
</comment>
<feature type="transmembrane region" description="Helical" evidence="21">
    <location>
        <begin position="6"/>
        <end position="27"/>
    </location>
</feature>
<evidence type="ECO:0000256" key="14">
    <source>
        <dbReference type="ARBA" id="ARBA00023180"/>
    </source>
</evidence>
<comment type="similarity">
    <text evidence="4">Belongs to the glycosyltransferase 29 family.</text>
</comment>
<keyword evidence="11" id="KW-0333">Golgi apparatus</keyword>
<organism evidence="22 23">
    <name type="scientific">Mola mola</name>
    <name type="common">Ocean sunfish</name>
    <name type="synonym">Tetraodon mola</name>
    <dbReference type="NCBI Taxonomy" id="94237"/>
    <lineage>
        <taxon>Eukaryota</taxon>
        <taxon>Metazoa</taxon>
        <taxon>Chordata</taxon>
        <taxon>Craniata</taxon>
        <taxon>Vertebrata</taxon>
        <taxon>Euteleostomi</taxon>
        <taxon>Actinopterygii</taxon>
        <taxon>Neopterygii</taxon>
        <taxon>Teleostei</taxon>
        <taxon>Neoteleostei</taxon>
        <taxon>Acanthomorphata</taxon>
        <taxon>Eupercaria</taxon>
        <taxon>Tetraodontiformes</taxon>
        <taxon>Molidae</taxon>
        <taxon>Mola</taxon>
    </lineage>
</organism>
<evidence type="ECO:0000256" key="15">
    <source>
        <dbReference type="ARBA" id="ARBA00034249"/>
    </source>
</evidence>
<dbReference type="PANTHER" id="PTHR46059">
    <property type="entry name" value="BETA-GALACTOSIDE ALPHA-2,6-SIALYLTRANSFERASE"/>
    <property type="match status" value="1"/>
</dbReference>
<keyword evidence="10 21" id="KW-1133">Transmembrane helix</keyword>
<keyword evidence="9" id="KW-0735">Signal-anchor</keyword>
<dbReference type="Proteomes" id="UP000261620">
    <property type="component" value="Unplaced"/>
</dbReference>
<name>A0A3Q3X0F1_MOLML</name>
<dbReference type="InterPro" id="IPR038578">
    <property type="entry name" value="GT29-like_sf"/>
</dbReference>
<keyword evidence="5" id="KW-0964">Secreted</keyword>
<evidence type="ECO:0000256" key="12">
    <source>
        <dbReference type="ARBA" id="ARBA00023136"/>
    </source>
</evidence>
<dbReference type="GO" id="GO:0005576">
    <property type="term" value="C:extracellular region"/>
    <property type="evidence" value="ECO:0007669"/>
    <property type="project" value="UniProtKB-SubCell"/>
</dbReference>
<dbReference type="GO" id="GO:0097503">
    <property type="term" value="P:sialylation"/>
    <property type="evidence" value="ECO:0007669"/>
    <property type="project" value="TreeGrafter"/>
</dbReference>
<comment type="catalytic activity">
    <reaction evidence="15">
        <text>a beta-D-galactoside + CMP-N-acetyl-beta-neuraminate = an N-acetyl-alpha-neuraminyl-(2-&gt;6)-beta-D-galactosyl derivative + CMP + H(+)</text>
        <dbReference type="Rhea" id="RHEA:52104"/>
        <dbReference type="ChEBI" id="CHEBI:15378"/>
        <dbReference type="ChEBI" id="CHEBI:28034"/>
        <dbReference type="ChEBI" id="CHEBI:57812"/>
        <dbReference type="ChEBI" id="CHEBI:60377"/>
        <dbReference type="ChEBI" id="CHEBI:136398"/>
        <dbReference type="EC" id="2.4.3.1"/>
    </reaction>
</comment>
<sequence>KDAVMFSVLFSIISGATMDRVSLIWRLRRRARRGALCMALFCISMALLYALCAENSVPVTDAIFGVRARTRAQPRAHSVIKVLRGGAKPMHMDPQKLPGVIPGDPHRPIPVLSVVNQTESGDSPSKRKPREQTLSGIFSRLLPRPVTRALETLFGGRRRGELSGRGGDAEFFGPQGILGEVWDDEMSSSMLGSRLRKVVQNYQAMNKYGVQFSGPGGASSRPKLSGPKLLCQLKDKVEVSTLTSDLQPFSSLPWADQLPTKQLTSDLGPYKSCAVVSSAGSLRYSGLGKEIDCHDAVLRFNAAPTSGYEKDVGSKTTIRLINSQVMASDDHRFLSSSLYSAGALAAWDPAPFSADLTQWYNRTDYPIFTQYQRYRRLHPMQPFYILHPRFEWQVWQRIQDNMAEPIQKNPPSSGLLGTVLMMSLCEVVHVYEFLPSRRKTELCHYYQRFFDAACTLGAYHPLLYEKNLVKRMNQGSNRDILTHGRVTLPGFSKLNCTQAAGGVPGR</sequence>
<evidence type="ECO:0000256" key="21">
    <source>
        <dbReference type="SAM" id="Phobius"/>
    </source>
</evidence>
<comment type="pathway">
    <text evidence="3">Protein modification; protein glycosylation.</text>
</comment>
<evidence type="ECO:0000313" key="23">
    <source>
        <dbReference type="Proteomes" id="UP000261620"/>
    </source>
</evidence>
<keyword evidence="7" id="KW-0808">Transferase</keyword>
<evidence type="ECO:0000256" key="6">
    <source>
        <dbReference type="ARBA" id="ARBA00022676"/>
    </source>
</evidence>
<keyword evidence="8 21" id="KW-0812">Transmembrane</keyword>
<accession>A0A3Q3X0F1</accession>
<keyword evidence="14" id="KW-0325">Glycoprotein</keyword>
<evidence type="ECO:0000256" key="5">
    <source>
        <dbReference type="ARBA" id="ARBA00022525"/>
    </source>
</evidence>
<evidence type="ECO:0000256" key="10">
    <source>
        <dbReference type="ARBA" id="ARBA00022989"/>
    </source>
</evidence>
<evidence type="ECO:0000256" key="2">
    <source>
        <dbReference type="ARBA" id="ARBA00004613"/>
    </source>
</evidence>
<evidence type="ECO:0000256" key="3">
    <source>
        <dbReference type="ARBA" id="ARBA00004922"/>
    </source>
</evidence>
<dbReference type="Ensembl" id="ENSMMOT00000021711.1">
    <property type="protein sequence ID" value="ENSMMOP00000021355.1"/>
    <property type="gene ID" value="ENSMMOG00000016231.1"/>
</dbReference>
<evidence type="ECO:0000256" key="16">
    <source>
        <dbReference type="ARBA" id="ARBA00034329"/>
    </source>
</evidence>